<organism evidence="8 9">
    <name type="scientific">Macrophomina phaseolina</name>
    <dbReference type="NCBI Taxonomy" id="35725"/>
    <lineage>
        <taxon>Eukaryota</taxon>
        <taxon>Fungi</taxon>
        <taxon>Dikarya</taxon>
        <taxon>Ascomycota</taxon>
        <taxon>Pezizomycotina</taxon>
        <taxon>Dothideomycetes</taxon>
        <taxon>Dothideomycetes incertae sedis</taxon>
        <taxon>Botryosphaeriales</taxon>
        <taxon>Botryosphaeriaceae</taxon>
        <taxon>Macrophomina</taxon>
    </lineage>
</organism>
<evidence type="ECO:0000313" key="9">
    <source>
        <dbReference type="Proteomes" id="UP000774617"/>
    </source>
</evidence>
<gene>
    <name evidence="8" type="ORF">B0J12DRAFT_580275</name>
</gene>
<reference evidence="8 9" key="1">
    <citation type="journal article" date="2021" name="Nat. Commun.">
        <title>Genetic determinants of endophytism in the Arabidopsis root mycobiome.</title>
        <authorList>
            <person name="Mesny F."/>
            <person name="Miyauchi S."/>
            <person name="Thiergart T."/>
            <person name="Pickel B."/>
            <person name="Atanasova L."/>
            <person name="Karlsson M."/>
            <person name="Huettel B."/>
            <person name="Barry K.W."/>
            <person name="Haridas S."/>
            <person name="Chen C."/>
            <person name="Bauer D."/>
            <person name="Andreopoulos W."/>
            <person name="Pangilinan J."/>
            <person name="LaButti K."/>
            <person name="Riley R."/>
            <person name="Lipzen A."/>
            <person name="Clum A."/>
            <person name="Drula E."/>
            <person name="Henrissat B."/>
            <person name="Kohler A."/>
            <person name="Grigoriev I.V."/>
            <person name="Martin F.M."/>
            <person name="Hacquard S."/>
        </authorList>
    </citation>
    <scope>NUCLEOTIDE SEQUENCE [LARGE SCALE GENOMIC DNA]</scope>
    <source>
        <strain evidence="8 9">MPI-SDFR-AT-0080</strain>
    </source>
</reference>
<dbReference type="CDD" id="cd11065">
    <property type="entry name" value="CYP64-like"/>
    <property type="match status" value="1"/>
</dbReference>
<keyword evidence="5" id="KW-0503">Monooxygenase</keyword>
<dbReference type="SUPFAM" id="SSF48264">
    <property type="entry name" value="Cytochrome P450"/>
    <property type="match status" value="1"/>
</dbReference>
<keyword evidence="9" id="KW-1185">Reference proteome</keyword>
<keyword evidence="7" id="KW-0812">Transmembrane</keyword>
<feature type="transmembrane region" description="Helical" evidence="7">
    <location>
        <begin position="9"/>
        <end position="27"/>
    </location>
</feature>
<evidence type="ECO:0000256" key="7">
    <source>
        <dbReference type="SAM" id="Phobius"/>
    </source>
</evidence>
<evidence type="ECO:0000256" key="1">
    <source>
        <dbReference type="ARBA" id="ARBA00010617"/>
    </source>
</evidence>
<dbReference type="PANTHER" id="PTHR46300">
    <property type="entry name" value="P450, PUTATIVE (EUROFUNG)-RELATED-RELATED"/>
    <property type="match status" value="1"/>
</dbReference>
<dbReference type="PANTHER" id="PTHR46300:SF12">
    <property type="entry name" value="P450, PUTATIVE (EUROFUNG)-RELATED"/>
    <property type="match status" value="1"/>
</dbReference>
<dbReference type="Gene3D" id="1.10.630.10">
    <property type="entry name" value="Cytochrome P450"/>
    <property type="match status" value="1"/>
</dbReference>
<evidence type="ECO:0000256" key="4">
    <source>
        <dbReference type="ARBA" id="ARBA00023004"/>
    </source>
</evidence>
<dbReference type="InterPro" id="IPR002401">
    <property type="entry name" value="Cyt_P450_E_grp-I"/>
</dbReference>
<evidence type="ECO:0000313" key="8">
    <source>
        <dbReference type="EMBL" id="KAH7039456.1"/>
    </source>
</evidence>
<dbReference type="InterPro" id="IPR001128">
    <property type="entry name" value="Cyt_P450"/>
</dbReference>
<keyword evidence="7" id="KW-0472">Membrane</keyword>
<comment type="caution">
    <text evidence="8">The sequence shown here is derived from an EMBL/GenBank/DDBJ whole genome shotgun (WGS) entry which is preliminary data.</text>
</comment>
<keyword evidence="4 5" id="KW-0408">Iron</keyword>
<accession>A0ABQ8G0L6</accession>
<keyword evidence="2 5" id="KW-0479">Metal-binding</keyword>
<feature type="coiled-coil region" evidence="6">
    <location>
        <begin position="247"/>
        <end position="274"/>
    </location>
</feature>
<dbReference type="InterPro" id="IPR036396">
    <property type="entry name" value="Cyt_P450_sf"/>
</dbReference>
<dbReference type="PROSITE" id="PS00086">
    <property type="entry name" value="CYTOCHROME_P450"/>
    <property type="match status" value="1"/>
</dbReference>
<dbReference type="EMBL" id="JAGTJR010000029">
    <property type="protein sequence ID" value="KAH7039456.1"/>
    <property type="molecule type" value="Genomic_DNA"/>
</dbReference>
<keyword evidence="7" id="KW-1133">Transmembrane helix</keyword>
<dbReference type="Proteomes" id="UP000774617">
    <property type="component" value="Unassembled WGS sequence"/>
</dbReference>
<keyword evidence="6" id="KW-0175">Coiled coil</keyword>
<comment type="similarity">
    <text evidence="1 5">Belongs to the cytochrome P450 family.</text>
</comment>
<keyword evidence="3 5" id="KW-0560">Oxidoreductase</keyword>
<proteinExistence type="inferred from homology"/>
<evidence type="ECO:0000256" key="6">
    <source>
        <dbReference type="SAM" id="Coils"/>
    </source>
</evidence>
<evidence type="ECO:0000256" key="5">
    <source>
        <dbReference type="RuleBase" id="RU000461"/>
    </source>
</evidence>
<sequence>MAETAETSIRLPLACGIVVLWVLYRIFDSIRLNTKYRFPAPVPGRIPFLGNLLQVPKHPAEQRLYFADLAKQHGEMCTLKLGSNNWVLLNSPRVVNELMEKRGGLYNSRANLPMAGEILSGGKRIVFMPYGDLWKWERKVVHEILGPAKKEMFAPYQDTESRALLYEYLTQPDKWHLSNARYSSSVIMSVVFGRRTKLNDENVARIVQANDELTKVFEPGSNLIDAFPFLGRIPLPKSIQPWRWWGDAQYEQTLKNFRQEFEGLEQRQRQGKAQDCFVSEFLKLERDKRIDWDTMIFLAGSVIEAGSDTTRVSLSQILAAAALFPDWVERARKQIDEVCGANAERLPVAGDAPRMPLVKAAAKEAVRWNPSFGDIAHSLTQDDEFEGYRFPAGTIFSWNHWGIHNDPKVYDQPERFWPERFLNEDLDKPTKGHFGFGAGRRVCPGHHVAATSLFLGISRLIYCFDFHTVPGHPIPLGKPFSIGVEKPYEVKVTPRSPAHEALIRRECASAALGD</sequence>
<dbReference type="InterPro" id="IPR050364">
    <property type="entry name" value="Cytochrome_P450_fung"/>
</dbReference>
<keyword evidence="5" id="KW-0349">Heme</keyword>
<dbReference type="Pfam" id="PF00067">
    <property type="entry name" value="p450"/>
    <property type="match status" value="1"/>
</dbReference>
<evidence type="ECO:0000256" key="2">
    <source>
        <dbReference type="ARBA" id="ARBA00022723"/>
    </source>
</evidence>
<name>A0ABQ8G0L6_9PEZI</name>
<dbReference type="PRINTS" id="PR00463">
    <property type="entry name" value="EP450I"/>
</dbReference>
<protein>
    <submittedName>
        <fullName evidence="8">Cytochrome P450</fullName>
    </submittedName>
</protein>
<dbReference type="InterPro" id="IPR017972">
    <property type="entry name" value="Cyt_P450_CS"/>
</dbReference>
<evidence type="ECO:0000256" key="3">
    <source>
        <dbReference type="ARBA" id="ARBA00023002"/>
    </source>
</evidence>
<dbReference type="PRINTS" id="PR00385">
    <property type="entry name" value="P450"/>
</dbReference>